<dbReference type="EMBL" id="CAJVCH010392501">
    <property type="protein sequence ID" value="CAG7817381.1"/>
    <property type="molecule type" value="Genomic_DNA"/>
</dbReference>
<evidence type="ECO:0000256" key="1">
    <source>
        <dbReference type="SAM" id="MobiDB-lite"/>
    </source>
</evidence>
<sequence>MKTSPKVEKFNQFELLSGVVETYDLKDKLLTEILPLMKEAEVDKTLSTSDRNMRARDKAAGEEIRMAAMSSMVSKVSQQKSISNNPDEEVMESNVTPKLKRRKDDILELIRVKELAAQKTREEELCIKREKLEILKLEENSQNAREK</sequence>
<proteinExistence type="predicted"/>
<evidence type="ECO:0000313" key="3">
    <source>
        <dbReference type="Proteomes" id="UP000708208"/>
    </source>
</evidence>
<feature type="region of interest" description="Disordered" evidence="1">
    <location>
        <begin position="73"/>
        <end position="96"/>
    </location>
</feature>
<name>A0A8J2KGA3_9HEXA</name>
<gene>
    <name evidence="2" type="ORF">AFUS01_LOCUS27953</name>
</gene>
<accession>A0A8J2KGA3</accession>
<evidence type="ECO:0000313" key="2">
    <source>
        <dbReference type="EMBL" id="CAG7817381.1"/>
    </source>
</evidence>
<keyword evidence="3" id="KW-1185">Reference proteome</keyword>
<organism evidence="2 3">
    <name type="scientific">Allacma fusca</name>
    <dbReference type="NCBI Taxonomy" id="39272"/>
    <lineage>
        <taxon>Eukaryota</taxon>
        <taxon>Metazoa</taxon>
        <taxon>Ecdysozoa</taxon>
        <taxon>Arthropoda</taxon>
        <taxon>Hexapoda</taxon>
        <taxon>Collembola</taxon>
        <taxon>Symphypleona</taxon>
        <taxon>Sminthuridae</taxon>
        <taxon>Allacma</taxon>
    </lineage>
</organism>
<dbReference type="AlphaFoldDB" id="A0A8J2KGA3"/>
<reference evidence="2" key="1">
    <citation type="submission" date="2021-06" db="EMBL/GenBank/DDBJ databases">
        <authorList>
            <person name="Hodson N. C."/>
            <person name="Mongue J. A."/>
            <person name="Jaron S. K."/>
        </authorList>
    </citation>
    <scope>NUCLEOTIDE SEQUENCE</scope>
</reference>
<dbReference type="Proteomes" id="UP000708208">
    <property type="component" value="Unassembled WGS sequence"/>
</dbReference>
<comment type="caution">
    <text evidence="2">The sequence shown here is derived from an EMBL/GenBank/DDBJ whole genome shotgun (WGS) entry which is preliminary data.</text>
</comment>
<protein>
    <submittedName>
        <fullName evidence="2">Uncharacterized protein</fullName>
    </submittedName>
</protein>